<feature type="chain" id="PRO_5045905761" evidence="1">
    <location>
        <begin position="29"/>
        <end position="76"/>
    </location>
</feature>
<feature type="signal peptide" evidence="1">
    <location>
        <begin position="1"/>
        <end position="28"/>
    </location>
</feature>
<evidence type="ECO:0000313" key="3">
    <source>
        <dbReference type="Proteomes" id="UP000034029"/>
    </source>
</evidence>
<accession>A0ABM7DLU6</accession>
<organism evidence="2 3">
    <name type="scientific">Salinicoccus halodurans</name>
    <dbReference type="NCBI Taxonomy" id="407035"/>
    <lineage>
        <taxon>Bacteria</taxon>
        <taxon>Bacillati</taxon>
        <taxon>Bacillota</taxon>
        <taxon>Bacilli</taxon>
        <taxon>Bacillales</taxon>
        <taxon>Staphylococcaceae</taxon>
        <taxon>Salinicoccus</taxon>
    </lineage>
</organism>
<keyword evidence="1" id="KW-0732">Signal</keyword>
<dbReference type="EMBL" id="CP011366">
    <property type="protein sequence ID" value="AKG72749.1"/>
    <property type="molecule type" value="Genomic_DNA"/>
</dbReference>
<reference evidence="3" key="2">
    <citation type="submission" date="2015-04" db="EMBL/GenBank/DDBJ databases">
        <title>Complete genome sequence of Salinicoccus halodurans strain H3B36, isolated from the Qaidam basin of China.</title>
        <authorList>
            <person name="Ma Y."/>
            <person name="Jiang K."/>
            <person name="Xue Y."/>
        </authorList>
    </citation>
    <scope>NUCLEOTIDE SEQUENCE [LARGE SCALE GENOMIC DNA]</scope>
    <source>
        <strain evidence="3">H3B36</strain>
    </source>
</reference>
<evidence type="ECO:0000313" key="2">
    <source>
        <dbReference type="EMBL" id="AKG72749.1"/>
    </source>
</evidence>
<name>A0ABM7DLU6_9STAP</name>
<sequence length="76" mass="8239">MRQFQRISLSGAMIFALALGLSPGAANAGSTDTAAHEDGSYYYYEVDAHGNKTQYIDGLTEKELEDELGYPYNGAL</sequence>
<gene>
    <name evidence="2" type="ORF">AAT16_00020</name>
</gene>
<dbReference type="Proteomes" id="UP000034029">
    <property type="component" value="Chromosome"/>
</dbReference>
<evidence type="ECO:0000256" key="1">
    <source>
        <dbReference type="SAM" id="SignalP"/>
    </source>
</evidence>
<dbReference type="RefSeq" id="WP_046788948.1">
    <property type="nucleotide sequence ID" value="NZ_CP011366.1"/>
</dbReference>
<reference evidence="2 3" key="1">
    <citation type="journal article" date="2015" name="Int. J. Syst. Evol. Microbiol.">
        <title>Complete genome sequence of Salinicoccus halodurans H3B36, isolated from the Qaidam Basin in China.</title>
        <authorList>
            <person name="Jiang K."/>
            <person name="Xue Y."/>
            <person name="Ma Y."/>
        </authorList>
    </citation>
    <scope>NUCLEOTIDE SEQUENCE [LARGE SCALE GENOMIC DNA]</scope>
    <source>
        <strain evidence="2 3">H3B36</strain>
    </source>
</reference>
<protein>
    <submittedName>
        <fullName evidence="2">Uncharacterized protein</fullName>
    </submittedName>
</protein>
<proteinExistence type="predicted"/>
<keyword evidence="3" id="KW-1185">Reference proteome</keyword>